<name>A0A4R3KZA4_9FIRM</name>
<feature type="transmembrane region" description="Helical" evidence="1">
    <location>
        <begin position="20"/>
        <end position="40"/>
    </location>
</feature>
<feature type="transmembrane region" description="Helical" evidence="1">
    <location>
        <begin position="291"/>
        <end position="312"/>
    </location>
</feature>
<reference evidence="2 3" key="1">
    <citation type="submission" date="2019-03" db="EMBL/GenBank/DDBJ databases">
        <title>Genomic Encyclopedia of Type Strains, Phase IV (KMG-IV): sequencing the most valuable type-strain genomes for metagenomic binning, comparative biology and taxonomic classification.</title>
        <authorList>
            <person name="Goeker M."/>
        </authorList>
    </citation>
    <scope>NUCLEOTIDE SEQUENCE [LARGE SCALE GENOMIC DNA]</scope>
    <source>
        <strain evidence="2 3">DSM 26752</strain>
    </source>
</reference>
<dbReference type="GO" id="GO:0005886">
    <property type="term" value="C:plasma membrane"/>
    <property type="evidence" value="ECO:0007669"/>
    <property type="project" value="UniProtKB-SubCell"/>
</dbReference>
<dbReference type="EMBL" id="SMAE01000003">
    <property type="protein sequence ID" value="TCS90737.1"/>
    <property type="molecule type" value="Genomic_DNA"/>
</dbReference>
<keyword evidence="1" id="KW-0472">Membrane</keyword>
<keyword evidence="1" id="KW-1133">Transmembrane helix</keyword>
<sequence>MYLKILPFNKTLFKKDFNQVKILIFIMTIILFFNVTLFVVSRYGSYIKVKNSFIEQNVKYDEKDLIKDCKEDIAWRLEDLGVQSALMIAVPIGLAAILFGEEKRKKTFEVLAVMPYTRYEIFFNKLIVALVSIALPFIINGIVMLLALGFISNLRMFYSMGQVIKWILHSIYCQLPILSFSILFGIITGNLISQLVLTGIFLIFPMGFSSLIAANLELWGIAQYLDLNTIYFTSFKFSPLGVFETIGQGVGYYFIYIAASIIMIIISKMLFDKSMWERNGELLQFENTEGFFKFGVTICTALLMVVVSTVFLQNYIYDFYITRFLVLILGYILGGILGYIGAHFSIKLNKSKA</sequence>
<organism evidence="2 3">
    <name type="scientific">Keratinibaculum paraultunense</name>
    <dbReference type="NCBI Taxonomy" id="1278232"/>
    <lineage>
        <taxon>Bacteria</taxon>
        <taxon>Bacillati</taxon>
        <taxon>Bacillota</taxon>
        <taxon>Tissierellia</taxon>
        <taxon>Tissierellales</taxon>
        <taxon>Tepidimicrobiaceae</taxon>
        <taxon>Keratinibaculum</taxon>
    </lineage>
</organism>
<keyword evidence="3" id="KW-1185">Reference proteome</keyword>
<feature type="transmembrane region" description="Helical" evidence="1">
    <location>
        <begin position="195"/>
        <end position="216"/>
    </location>
</feature>
<accession>A0A4R3KZA4</accession>
<feature type="transmembrane region" description="Helical" evidence="1">
    <location>
        <begin position="250"/>
        <end position="271"/>
    </location>
</feature>
<dbReference type="PANTHER" id="PTHR39177:SF1">
    <property type="entry name" value="ABC TRANSPORTER PERMEASE YTRC-RELATED"/>
    <property type="match status" value="1"/>
</dbReference>
<feature type="transmembrane region" description="Helical" evidence="1">
    <location>
        <begin position="80"/>
        <end position="100"/>
    </location>
</feature>
<feature type="transmembrane region" description="Helical" evidence="1">
    <location>
        <begin position="121"/>
        <end position="151"/>
    </location>
</feature>
<evidence type="ECO:0008006" key="4">
    <source>
        <dbReference type="Google" id="ProtNLM"/>
    </source>
</evidence>
<keyword evidence="1" id="KW-0812">Transmembrane</keyword>
<evidence type="ECO:0000313" key="3">
    <source>
        <dbReference type="Proteomes" id="UP000294567"/>
    </source>
</evidence>
<dbReference type="AlphaFoldDB" id="A0A4R3KZA4"/>
<proteinExistence type="predicted"/>
<evidence type="ECO:0000256" key="1">
    <source>
        <dbReference type="SAM" id="Phobius"/>
    </source>
</evidence>
<dbReference type="OrthoDB" id="1706490at2"/>
<gene>
    <name evidence="2" type="ORF">EDD65_10341</name>
</gene>
<dbReference type="PANTHER" id="PTHR39177">
    <property type="entry name" value="ABC TRANSPORTER PERMEASE YTRC-RELATED"/>
    <property type="match status" value="1"/>
</dbReference>
<protein>
    <recommendedName>
        <fullName evidence="4">ABC-2 family transporter</fullName>
    </recommendedName>
</protein>
<dbReference type="RefSeq" id="WP_132026354.1">
    <property type="nucleotide sequence ID" value="NZ_CP068564.1"/>
</dbReference>
<comment type="caution">
    <text evidence="2">The sequence shown here is derived from an EMBL/GenBank/DDBJ whole genome shotgun (WGS) entry which is preliminary data.</text>
</comment>
<evidence type="ECO:0000313" key="2">
    <source>
        <dbReference type="EMBL" id="TCS90737.1"/>
    </source>
</evidence>
<feature type="transmembrane region" description="Helical" evidence="1">
    <location>
        <begin position="163"/>
        <end position="188"/>
    </location>
</feature>
<dbReference type="InterPro" id="IPR053046">
    <property type="entry name" value="ABC-5_transporter"/>
</dbReference>
<feature type="transmembrane region" description="Helical" evidence="1">
    <location>
        <begin position="324"/>
        <end position="346"/>
    </location>
</feature>
<dbReference type="Proteomes" id="UP000294567">
    <property type="component" value="Unassembled WGS sequence"/>
</dbReference>
<dbReference type="GO" id="GO:0140359">
    <property type="term" value="F:ABC-type transporter activity"/>
    <property type="evidence" value="ECO:0007669"/>
    <property type="project" value="InterPro"/>
</dbReference>